<dbReference type="EMBL" id="JBHUME010000005">
    <property type="protein sequence ID" value="MFD2612160.1"/>
    <property type="molecule type" value="Genomic_DNA"/>
</dbReference>
<dbReference type="RefSeq" id="WP_377601431.1">
    <property type="nucleotide sequence ID" value="NZ_JBHUME010000005.1"/>
</dbReference>
<dbReference type="InterPro" id="IPR046909">
    <property type="entry name" value="cREC_REC"/>
</dbReference>
<protein>
    <submittedName>
        <fullName evidence="2">Cyclic-phosphate processing receiver domain-containing protein</fullName>
    </submittedName>
</protein>
<reference evidence="3" key="1">
    <citation type="journal article" date="2019" name="Int. J. Syst. Evol. Microbiol.">
        <title>The Global Catalogue of Microorganisms (GCM) 10K type strain sequencing project: providing services to taxonomists for standard genome sequencing and annotation.</title>
        <authorList>
            <consortium name="The Broad Institute Genomics Platform"/>
            <consortium name="The Broad Institute Genome Sequencing Center for Infectious Disease"/>
            <person name="Wu L."/>
            <person name="Ma J."/>
        </authorList>
    </citation>
    <scope>NUCLEOTIDE SEQUENCE [LARGE SCALE GENOMIC DNA]</scope>
    <source>
        <strain evidence="3">KCTC 3950</strain>
    </source>
</reference>
<evidence type="ECO:0000313" key="3">
    <source>
        <dbReference type="Proteomes" id="UP001597541"/>
    </source>
</evidence>
<evidence type="ECO:0000313" key="2">
    <source>
        <dbReference type="EMBL" id="MFD2612160.1"/>
    </source>
</evidence>
<dbReference type="Pfam" id="PF20274">
    <property type="entry name" value="cREC_REC"/>
    <property type="match status" value="1"/>
</dbReference>
<accession>A0ABW5PAX1</accession>
<organism evidence="2 3">
    <name type="scientific">Paenibacillus gansuensis</name>
    <dbReference type="NCBI Taxonomy" id="306542"/>
    <lineage>
        <taxon>Bacteria</taxon>
        <taxon>Bacillati</taxon>
        <taxon>Bacillota</taxon>
        <taxon>Bacilli</taxon>
        <taxon>Bacillales</taxon>
        <taxon>Paenibacillaceae</taxon>
        <taxon>Paenibacillus</taxon>
    </lineage>
</organism>
<proteinExistence type="predicted"/>
<keyword evidence="3" id="KW-1185">Reference proteome</keyword>
<feature type="domain" description="Cyclic-phosphate processing Receiver" evidence="1">
    <location>
        <begin position="2"/>
        <end position="85"/>
    </location>
</feature>
<dbReference type="Proteomes" id="UP001597541">
    <property type="component" value="Unassembled WGS sequence"/>
</dbReference>
<name>A0ABW5PAX1_9BACL</name>
<evidence type="ECO:0000259" key="1">
    <source>
        <dbReference type="Pfam" id="PF20274"/>
    </source>
</evidence>
<comment type="caution">
    <text evidence="2">The sequence shown here is derived from an EMBL/GenBank/DDBJ whole genome shotgun (WGS) entry which is preliminary data.</text>
</comment>
<sequence length="115" mass="13193">MIHLYMDDYRRKPEGFVLARTIDECMDLLEQEKVDILSLDYDLGWGEPNGLETVRRLLMGNRFPRKIYLHSSSIAGRKVMYEALYGALPESVELYMHPVPDALMDEIASKGAQGK</sequence>
<gene>
    <name evidence="2" type="ORF">ACFSUF_06920</name>
</gene>